<dbReference type="Proteomes" id="UP001519289">
    <property type="component" value="Unassembled WGS sequence"/>
</dbReference>
<dbReference type="InterPro" id="IPR028976">
    <property type="entry name" value="CheC-like_sf"/>
</dbReference>
<dbReference type="EMBL" id="JAGGLG010000006">
    <property type="protein sequence ID" value="MBP2017643.1"/>
    <property type="molecule type" value="Genomic_DNA"/>
</dbReference>
<dbReference type="PANTHER" id="PTHR43693:SF1">
    <property type="entry name" value="PROTEIN PHOSPHATASE CHEZ"/>
    <property type="match status" value="1"/>
</dbReference>
<keyword evidence="2" id="KW-0378">Hydrolase</keyword>
<proteinExistence type="predicted"/>
<evidence type="ECO:0000313" key="4">
    <source>
        <dbReference type="EMBL" id="MBP2017643.1"/>
    </source>
</evidence>
<dbReference type="InterPro" id="IPR050992">
    <property type="entry name" value="CheZ_family_phosphatases"/>
</dbReference>
<organism evidence="4 5">
    <name type="scientific">Symbiobacterium terraclitae</name>
    <dbReference type="NCBI Taxonomy" id="557451"/>
    <lineage>
        <taxon>Bacteria</taxon>
        <taxon>Bacillati</taxon>
        <taxon>Bacillota</taxon>
        <taxon>Clostridia</taxon>
        <taxon>Eubacteriales</taxon>
        <taxon>Symbiobacteriaceae</taxon>
        <taxon>Symbiobacterium</taxon>
    </lineage>
</organism>
<comment type="caution">
    <text evidence="4">The sequence shown here is derived from an EMBL/GenBank/DDBJ whole genome shotgun (WGS) entry which is preliminary data.</text>
</comment>
<evidence type="ECO:0000259" key="3">
    <source>
        <dbReference type="Pfam" id="PF04509"/>
    </source>
</evidence>
<keyword evidence="1" id="KW-0145">Chemotaxis</keyword>
<dbReference type="PANTHER" id="PTHR43693">
    <property type="entry name" value="PROTEIN PHOSPHATASE CHEZ"/>
    <property type="match status" value="1"/>
</dbReference>
<feature type="domain" description="CheC-like protein" evidence="3">
    <location>
        <begin position="106"/>
        <end position="141"/>
    </location>
</feature>
<gene>
    <name evidence="4" type="ORF">J2Z79_001028</name>
</gene>
<dbReference type="RefSeq" id="WP_209465781.1">
    <property type="nucleotide sequence ID" value="NZ_JAGGLG010000006.1"/>
</dbReference>
<dbReference type="Gene3D" id="3.40.1550.10">
    <property type="entry name" value="CheC-like"/>
    <property type="match status" value="1"/>
</dbReference>
<name>A0ABS4JQ22_9FIRM</name>
<dbReference type="SUPFAM" id="SSF103039">
    <property type="entry name" value="CheC-like"/>
    <property type="match status" value="1"/>
</dbReference>
<evidence type="ECO:0000256" key="1">
    <source>
        <dbReference type="ARBA" id="ARBA00022500"/>
    </source>
</evidence>
<evidence type="ECO:0000313" key="5">
    <source>
        <dbReference type="Proteomes" id="UP001519289"/>
    </source>
</evidence>
<keyword evidence="5" id="KW-1185">Reference proteome</keyword>
<accession>A0ABS4JQ22</accession>
<protein>
    <submittedName>
        <fullName evidence="4">Chemotaxis protein CheC</fullName>
    </submittedName>
</protein>
<dbReference type="CDD" id="cd17905">
    <property type="entry name" value="CheC-like"/>
    <property type="match status" value="1"/>
</dbReference>
<dbReference type="InterPro" id="IPR007597">
    <property type="entry name" value="CheC"/>
</dbReference>
<sequence length="198" mass="20801">MELQSSQWQHLEQIVAQAFADSARSLSQMTTGEINLLEPELSFLPLKELPGIAGGPASVVVAVYLAVKGDIHGHVVLLFKPENARGLVDLLLGHPPGTCQELDELASSALAELGNVCSSAFMNAIADRTGLEVKPTPPVVVEDMAGAILEAVVVDLYQSGDEALVVATSFNGALPGHLLLMPDTVSMARLVAALEAIR</sequence>
<evidence type="ECO:0000256" key="2">
    <source>
        <dbReference type="ARBA" id="ARBA00022801"/>
    </source>
</evidence>
<reference evidence="4 5" key="1">
    <citation type="submission" date="2021-03" db="EMBL/GenBank/DDBJ databases">
        <title>Genomic Encyclopedia of Type Strains, Phase IV (KMG-IV): sequencing the most valuable type-strain genomes for metagenomic binning, comparative biology and taxonomic classification.</title>
        <authorList>
            <person name="Goeker M."/>
        </authorList>
    </citation>
    <scope>NUCLEOTIDE SEQUENCE [LARGE SCALE GENOMIC DNA]</scope>
    <source>
        <strain evidence="4 5">DSM 27138</strain>
    </source>
</reference>
<dbReference type="Pfam" id="PF04509">
    <property type="entry name" value="CheC"/>
    <property type="match status" value="1"/>
</dbReference>